<dbReference type="InterPro" id="IPR025355">
    <property type="entry name" value="DUF4259"/>
</dbReference>
<organism evidence="1 2">
    <name type="scientific">Microbacterium schleiferi</name>
    <dbReference type="NCBI Taxonomy" id="69362"/>
    <lineage>
        <taxon>Bacteria</taxon>
        <taxon>Bacillati</taxon>
        <taxon>Actinomycetota</taxon>
        <taxon>Actinomycetes</taxon>
        <taxon>Micrococcales</taxon>
        <taxon>Microbacteriaceae</taxon>
        <taxon>Microbacterium</taxon>
    </lineage>
</organism>
<dbReference type="EMBL" id="CP064760">
    <property type="protein sequence ID" value="QPE04859.1"/>
    <property type="molecule type" value="Genomic_DNA"/>
</dbReference>
<dbReference type="KEGG" id="msf:IT882_01565"/>
<proteinExistence type="predicted"/>
<reference evidence="1 2" key="1">
    <citation type="submission" date="2020-11" db="EMBL/GenBank/DDBJ databases">
        <title>Amino acid is mineralized and recycled by bacteria in oceanic microbiome.</title>
        <authorList>
            <person name="Zheng L.Y."/>
        </authorList>
    </citation>
    <scope>NUCLEOTIDE SEQUENCE [LARGE SCALE GENOMIC DNA]</scope>
    <source>
        <strain evidence="1 2">A32-1</strain>
    </source>
</reference>
<sequence length="133" mass="13604">MGAWSVEPFGNDVAADWAGELEEESDWRVIDDALADALDTGGDIDHDTAIIAVAAAEVVAHGVGRATQQDAYTEEVDSFIARAGRPTDDTVALAMAAVTAACGSSSELAAEWAGAGDPGWGEAIDQLRAALSA</sequence>
<name>A0A7S8MX18_9MICO</name>
<dbReference type="Proteomes" id="UP000594480">
    <property type="component" value="Chromosome"/>
</dbReference>
<evidence type="ECO:0000313" key="2">
    <source>
        <dbReference type="Proteomes" id="UP000594480"/>
    </source>
</evidence>
<accession>A0A7S8MX18</accession>
<dbReference type="RefSeq" id="WP_195692886.1">
    <property type="nucleotide sequence ID" value="NZ_CP064760.1"/>
</dbReference>
<protein>
    <submittedName>
        <fullName evidence="1">DUF4259 domain-containing protein</fullName>
    </submittedName>
</protein>
<gene>
    <name evidence="1" type="ORF">IT882_01565</name>
</gene>
<evidence type="ECO:0000313" key="1">
    <source>
        <dbReference type="EMBL" id="QPE04859.1"/>
    </source>
</evidence>
<keyword evidence="2" id="KW-1185">Reference proteome</keyword>
<dbReference type="AlphaFoldDB" id="A0A7S8MX18"/>
<dbReference type="Pfam" id="PF14078">
    <property type="entry name" value="DUF4259"/>
    <property type="match status" value="1"/>
</dbReference>